<evidence type="ECO:0000313" key="2">
    <source>
        <dbReference type="Proteomes" id="UP000299102"/>
    </source>
</evidence>
<sequence length="78" mass="9533">MCTHTWPSRKANKPDVELRGEVFIWKLFRREAELPTRLTIRIAELFWIWSREKWKEDFKRKCDRMAGREMRCGAVPTH</sequence>
<accession>A0A4C1YIQ9</accession>
<proteinExistence type="predicted"/>
<gene>
    <name evidence="1" type="ORF">EVAR_54958_1</name>
</gene>
<reference evidence="1 2" key="1">
    <citation type="journal article" date="2019" name="Commun. Biol.">
        <title>The bagworm genome reveals a unique fibroin gene that provides high tensile strength.</title>
        <authorList>
            <person name="Kono N."/>
            <person name="Nakamura H."/>
            <person name="Ohtoshi R."/>
            <person name="Tomita M."/>
            <person name="Numata K."/>
            <person name="Arakawa K."/>
        </authorList>
    </citation>
    <scope>NUCLEOTIDE SEQUENCE [LARGE SCALE GENOMIC DNA]</scope>
</reference>
<comment type="caution">
    <text evidence="1">The sequence shown here is derived from an EMBL/GenBank/DDBJ whole genome shotgun (WGS) entry which is preliminary data.</text>
</comment>
<name>A0A4C1YIQ9_EUMVA</name>
<keyword evidence="2" id="KW-1185">Reference proteome</keyword>
<dbReference type="AlphaFoldDB" id="A0A4C1YIQ9"/>
<protein>
    <submittedName>
        <fullName evidence="1">Uncharacterized protein</fullName>
    </submittedName>
</protein>
<dbReference type="EMBL" id="BGZK01001284">
    <property type="protein sequence ID" value="GBP76271.1"/>
    <property type="molecule type" value="Genomic_DNA"/>
</dbReference>
<dbReference type="Proteomes" id="UP000299102">
    <property type="component" value="Unassembled WGS sequence"/>
</dbReference>
<evidence type="ECO:0000313" key="1">
    <source>
        <dbReference type="EMBL" id="GBP76271.1"/>
    </source>
</evidence>
<organism evidence="1 2">
    <name type="scientific">Eumeta variegata</name>
    <name type="common">Bagworm moth</name>
    <name type="synonym">Eumeta japonica</name>
    <dbReference type="NCBI Taxonomy" id="151549"/>
    <lineage>
        <taxon>Eukaryota</taxon>
        <taxon>Metazoa</taxon>
        <taxon>Ecdysozoa</taxon>
        <taxon>Arthropoda</taxon>
        <taxon>Hexapoda</taxon>
        <taxon>Insecta</taxon>
        <taxon>Pterygota</taxon>
        <taxon>Neoptera</taxon>
        <taxon>Endopterygota</taxon>
        <taxon>Lepidoptera</taxon>
        <taxon>Glossata</taxon>
        <taxon>Ditrysia</taxon>
        <taxon>Tineoidea</taxon>
        <taxon>Psychidae</taxon>
        <taxon>Oiketicinae</taxon>
        <taxon>Eumeta</taxon>
    </lineage>
</organism>